<dbReference type="PANTHER" id="PTHR43374:SF1">
    <property type="entry name" value="FLAVIN PRENYLTRANSFERASE PAD1, MITOCHONDRIAL"/>
    <property type="match status" value="1"/>
</dbReference>
<accession>A0A1E1K4S3</accession>
<dbReference type="CDD" id="cd00067">
    <property type="entry name" value="GAL4"/>
    <property type="match status" value="1"/>
</dbReference>
<dbReference type="GO" id="GO:0016831">
    <property type="term" value="F:carboxy-lyase activity"/>
    <property type="evidence" value="ECO:0007669"/>
    <property type="project" value="TreeGrafter"/>
</dbReference>
<dbReference type="PROSITE" id="PS00463">
    <property type="entry name" value="ZN2_CY6_FUNGAL_1"/>
    <property type="match status" value="1"/>
</dbReference>
<dbReference type="AlphaFoldDB" id="A0A1E1K4S3"/>
<dbReference type="Proteomes" id="UP000178912">
    <property type="component" value="Unassembled WGS sequence"/>
</dbReference>
<feature type="region of interest" description="Disordered" evidence="2">
    <location>
        <begin position="110"/>
        <end position="166"/>
    </location>
</feature>
<dbReference type="FunFam" id="4.10.240.10:FF:000001">
    <property type="entry name" value="Fungal specific transcription factor, putative"/>
    <property type="match status" value="1"/>
</dbReference>
<feature type="domain" description="Zn(2)-C6 fungal-type" evidence="3">
    <location>
        <begin position="82"/>
        <end position="113"/>
    </location>
</feature>
<dbReference type="Pfam" id="PF00172">
    <property type="entry name" value="Zn_clus"/>
    <property type="match status" value="1"/>
</dbReference>
<organism evidence="4 5">
    <name type="scientific">Rhynchosporium agropyri</name>
    <dbReference type="NCBI Taxonomy" id="914238"/>
    <lineage>
        <taxon>Eukaryota</taxon>
        <taxon>Fungi</taxon>
        <taxon>Dikarya</taxon>
        <taxon>Ascomycota</taxon>
        <taxon>Pezizomycotina</taxon>
        <taxon>Leotiomycetes</taxon>
        <taxon>Helotiales</taxon>
        <taxon>Ploettnerulaceae</taxon>
        <taxon>Rhynchosporium</taxon>
    </lineage>
</organism>
<gene>
    <name evidence="4" type="ORF">RAG0_03538</name>
</gene>
<dbReference type="GO" id="GO:0000981">
    <property type="term" value="F:DNA-binding transcription factor activity, RNA polymerase II-specific"/>
    <property type="evidence" value="ECO:0007669"/>
    <property type="project" value="InterPro"/>
</dbReference>
<evidence type="ECO:0000313" key="5">
    <source>
        <dbReference type="Proteomes" id="UP000178912"/>
    </source>
</evidence>
<proteinExistence type="predicted"/>
<name>A0A1E1K4S3_9HELO</name>
<dbReference type="EMBL" id="FJUX01000015">
    <property type="protein sequence ID" value="CZS93118.1"/>
    <property type="molecule type" value="Genomic_DNA"/>
</dbReference>
<reference evidence="5" key="1">
    <citation type="submission" date="2016-03" db="EMBL/GenBank/DDBJ databases">
        <authorList>
            <person name="Guldener U."/>
        </authorList>
    </citation>
    <scope>NUCLEOTIDE SEQUENCE [LARGE SCALE GENOMIC DNA]</scope>
    <source>
        <strain evidence="5">04CH-RAC-A.6.1</strain>
    </source>
</reference>
<dbReference type="InterPro" id="IPR004507">
    <property type="entry name" value="UbiX-like"/>
</dbReference>
<feature type="compositionally biased region" description="Basic and acidic residues" evidence="2">
    <location>
        <begin position="142"/>
        <end position="155"/>
    </location>
</feature>
<dbReference type="GO" id="GO:0008270">
    <property type="term" value="F:zinc ion binding"/>
    <property type="evidence" value="ECO:0007669"/>
    <property type="project" value="InterPro"/>
</dbReference>
<keyword evidence="1" id="KW-0539">Nucleus</keyword>
<evidence type="ECO:0000259" key="3">
    <source>
        <dbReference type="PROSITE" id="PS50048"/>
    </source>
</evidence>
<dbReference type="InterPro" id="IPR036864">
    <property type="entry name" value="Zn2-C6_fun-type_DNA-bd_sf"/>
</dbReference>
<protein>
    <recommendedName>
        <fullName evidence="3">Zn(2)-C6 fungal-type domain-containing protein</fullName>
    </recommendedName>
</protein>
<dbReference type="InterPro" id="IPR001138">
    <property type="entry name" value="Zn2Cys6_DnaBD"/>
</dbReference>
<evidence type="ECO:0000256" key="2">
    <source>
        <dbReference type="SAM" id="MobiDB-lite"/>
    </source>
</evidence>
<feature type="compositionally biased region" description="Polar residues" evidence="2">
    <location>
        <begin position="111"/>
        <end position="120"/>
    </location>
</feature>
<dbReference type="SUPFAM" id="SSF57701">
    <property type="entry name" value="Zn2/Cys6 DNA-binding domain"/>
    <property type="match status" value="1"/>
</dbReference>
<dbReference type="PROSITE" id="PS50048">
    <property type="entry name" value="ZN2_CY6_FUNGAL_2"/>
    <property type="match status" value="1"/>
</dbReference>
<keyword evidence="5" id="KW-1185">Reference proteome</keyword>
<evidence type="ECO:0000256" key="1">
    <source>
        <dbReference type="ARBA" id="ARBA00023242"/>
    </source>
</evidence>
<evidence type="ECO:0000313" key="4">
    <source>
        <dbReference type="EMBL" id="CZS93118.1"/>
    </source>
</evidence>
<dbReference type="OrthoDB" id="10251155at2759"/>
<dbReference type="PANTHER" id="PTHR43374">
    <property type="entry name" value="FLAVIN PRENYLTRANSFERASE"/>
    <property type="match status" value="1"/>
</dbReference>
<dbReference type="SMART" id="SM00066">
    <property type="entry name" value="GAL4"/>
    <property type="match status" value="1"/>
</dbReference>
<sequence>MPIIGLVPVMEEQQSPQSRRHRHFSEISSSSSSTPPFKHLGLSCSPPTMSEAVAVQDPPLDLTPDEANRIIHSHRKVRYGTACWPCRQRKVKCDNKQPCENCVKRDHANLCSYNPKQNPSKSKDPPGSVAGVKRARSPASDESMKKEEDRWPRTTDEEDPNESRYLGQNSIAAFLSEEAQAGESLSDDEQDVIRKDIMPILGLQISSASYPFMSREHMDKIRLEIAAALPSDRDVLKTFQIYKQIVQPFWGLLVDIEDFESKLCIYLEDRSASSKHPANGGKGVSSAWLGMLFAVLAVANNYSEQAYHKRVAASQTFGVSTIEKRIQKILVSD</sequence>
<dbReference type="Gene3D" id="4.10.240.10">
    <property type="entry name" value="Zn(2)-C6 fungal-type DNA-binding domain"/>
    <property type="match status" value="1"/>
</dbReference>